<dbReference type="OrthoDB" id="9814001at2"/>
<dbReference type="EMBL" id="AFIJ01000045">
    <property type="protein sequence ID" value="EGL35080.1"/>
    <property type="molecule type" value="Genomic_DNA"/>
</dbReference>
<dbReference type="PANTHER" id="PTHR23531">
    <property type="entry name" value="QUINOLENE RESISTANCE PROTEIN NORA"/>
    <property type="match status" value="1"/>
</dbReference>
<dbReference type="PROSITE" id="PS50850">
    <property type="entry name" value="MFS"/>
    <property type="match status" value="1"/>
</dbReference>
<dbReference type="Gene3D" id="1.20.1250.20">
    <property type="entry name" value="MFS general substrate transporter like domains"/>
    <property type="match status" value="1"/>
</dbReference>
<dbReference type="AlphaFoldDB" id="D3LUC1"/>
<gene>
    <name evidence="8" type="ORF">HMPREF0889_1315</name>
    <name evidence="9" type="ORF">HMPREF1039_0651</name>
</gene>
<comment type="subcellular location">
    <subcellularLocation>
        <location evidence="1">Cell membrane</location>
        <topology evidence="1">Multi-pass membrane protein</topology>
    </subcellularLocation>
</comment>
<reference evidence="9 11" key="3">
    <citation type="submission" date="2011-04" db="EMBL/GenBank/DDBJ databases">
        <authorList>
            <person name="Harkins D.M."/>
            <person name="Madupu R."/>
            <person name="Durkin A.S."/>
            <person name="Torralba M."/>
            <person name="Methe B."/>
            <person name="Sutton G.G."/>
            <person name="Nelson K.E."/>
        </authorList>
    </citation>
    <scope>NUCLEOTIDE SEQUENCE [LARGE SCALE GENOMIC DNA]</scope>
    <source>
        <strain evidence="9 11">UPII 199-6</strain>
    </source>
</reference>
<feature type="transmembrane region" description="Helical" evidence="6">
    <location>
        <begin position="77"/>
        <end position="94"/>
    </location>
</feature>
<comment type="caution">
    <text evidence="8">The sequence shown here is derived from an EMBL/GenBank/DDBJ whole genome shotgun (WGS) entry which is preliminary data.</text>
</comment>
<evidence type="ECO:0000313" key="8">
    <source>
        <dbReference type="EMBL" id="EFD94195.1"/>
    </source>
</evidence>
<feature type="transmembrane region" description="Helical" evidence="6">
    <location>
        <begin position="100"/>
        <end position="124"/>
    </location>
</feature>
<proteinExistence type="predicted"/>
<evidence type="ECO:0000256" key="1">
    <source>
        <dbReference type="ARBA" id="ARBA00004651"/>
    </source>
</evidence>
<keyword evidence="2" id="KW-0813">Transport</keyword>
<reference evidence="10" key="1">
    <citation type="submission" date="2009-12" db="EMBL/GenBank/DDBJ databases">
        <title>Sequence of Clostridiales genomosp. BVAB3 str. UPII9-5.</title>
        <authorList>
            <person name="Madupu R."/>
            <person name="Durkin A.S."/>
            <person name="Torralba M."/>
            <person name="Methe B."/>
            <person name="Sutton G.G."/>
            <person name="Strausberg R.L."/>
            <person name="Nelson K.E."/>
        </authorList>
    </citation>
    <scope>NUCLEOTIDE SEQUENCE [LARGE SCALE GENOMIC DNA]</scope>
    <source>
        <strain evidence="10">28L</strain>
    </source>
</reference>
<dbReference type="STRING" id="699218.HMPREF0889_1315"/>
<evidence type="ECO:0000256" key="5">
    <source>
        <dbReference type="ARBA" id="ARBA00023136"/>
    </source>
</evidence>
<evidence type="ECO:0000256" key="3">
    <source>
        <dbReference type="ARBA" id="ARBA00022692"/>
    </source>
</evidence>
<reference evidence="8" key="2">
    <citation type="submission" date="2009-12" db="EMBL/GenBank/DDBJ databases">
        <authorList>
            <person name="Madupu R."/>
            <person name="Durkin A.S."/>
            <person name="Torralba M."/>
            <person name="Methe B."/>
            <person name="Sutton G.G."/>
            <person name="Strausberg R.L."/>
            <person name="Nelson K.E."/>
        </authorList>
    </citation>
    <scope>NUCLEOTIDE SEQUENCE</scope>
    <source>
        <strain evidence="8">28L</strain>
    </source>
</reference>
<evidence type="ECO:0000313" key="9">
    <source>
        <dbReference type="EMBL" id="EGL35080.1"/>
    </source>
</evidence>
<evidence type="ECO:0000256" key="4">
    <source>
        <dbReference type="ARBA" id="ARBA00022989"/>
    </source>
</evidence>
<feature type="transmembrane region" description="Helical" evidence="6">
    <location>
        <begin position="242"/>
        <end position="263"/>
    </location>
</feature>
<dbReference type="CDD" id="cd17489">
    <property type="entry name" value="MFS_YfcJ_like"/>
    <property type="match status" value="1"/>
</dbReference>
<dbReference type="Pfam" id="PF07690">
    <property type="entry name" value="MFS_1"/>
    <property type="match status" value="1"/>
</dbReference>
<accession>D3LUC1</accession>
<protein>
    <submittedName>
        <fullName evidence="8">Transporter, major facilitator family protein</fullName>
    </submittedName>
</protein>
<feature type="transmembrane region" description="Helical" evidence="6">
    <location>
        <begin position="12"/>
        <end position="35"/>
    </location>
</feature>
<dbReference type="eggNOG" id="COG2814">
    <property type="taxonomic scope" value="Bacteria"/>
</dbReference>
<feature type="transmembrane region" description="Helical" evidence="6">
    <location>
        <begin position="298"/>
        <end position="314"/>
    </location>
</feature>
<dbReference type="GO" id="GO:0005886">
    <property type="term" value="C:plasma membrane"/>
    <property type="evidence" value="ECO:0007669"/>
    <property type="project" value="UniProtKB-SubCell"/>
</dbReference>
<dbReference type="Proteomes" id="UP000004018">
    <property type="component" value="Unassembled WGS sequence"/>
</dbReference>
<dbReference type="InterPro" id="IPR011701">
    <property type="entry name" value="MFS"/>
</dbReference>
<dbReference type="InterPro" id="IPR020846">
    <property type="entry name" value="MFS_dom"/>
</dbReference>
<feature type="transmembrane region" description="Helical" evidence="6">
    <location>
        <begin position="136"/>
        <end position="159"/>
    </location>
</feature>
<dbReference type="InterPro" id="IPR052714">
    <property type="entry name" value="MFS_Exporter"/>
</dbReference>
<evidence type="ECO:0000313" key="10">
    <source>
        <dbReference type="Proteomes" id="UP000003242"/>
    </source>
</evidence>
<dbReference type="PANTHER" id="PTHR23531:SF1">
    <property type="entry name" value="QUINOLENE RESISTANCE PROTEIN NORA"/>
    <property type="match status" value="1"/>
</dbReference>
<dbReference type="EMBL" id="ADGP01000017">
    <property type="protein sequence ID" value="EFD94195.1"/>
    <property type="molecule type" value="Genomic_DNA"/>
</dbReference>
<dbReference type="GO" id="GO:0022857">
    <property type="term" value="F:transmembrane transporter activity"/>
    <property type="evidence" value="ECO:0007669"/>
    <property type="project" value="InterPro"/>
</dbReference>
<feature type="transmembrane region" description="Helical" evidence="6">
    <location>
        <begin position="335"/>
        <end position="353"/>
    </location>
</feature>
<dbReference type="InterPro" id="IPR036259">
    <property type="entry name" value="MFS_trans_sf"/>
</dbReference>
<feature type="transmembrane region" description="Helical" evidence="6">
    <location>
        <begin position="47"/>
        <end position="65"/>
    </location>
</feature>
<evidence type="ECO:0000256" key="6">
    <source>
        <dbReference type="SAM" id="Phobius"/>
    </source>
</evidence>
<feature type="domain" description="Major facilitator superfamily (MFS) profile" evidence="7">
    <location>
        <begin position="11"/>
        <end position="387"/>
    </location>
</feature>
<dbReference type="Proteomes" id="UP000003242">
    <property type="component" value="Unassembled WGS sequence"/>
</dbReference>
<organism evidence="8 10">
    <name type="scientific">Megasphaera lornae</name>
    <dbReference type="NCBI Taxonomy" id="1000568"/>
    <lineage>
        <taxon>Bacteria</taxon>
        <taxon>Bacillati</taxon>
        <taxon>Bacillota</taxon>
        <taxon>Negativicutes</taxon>
        <taxon>Veillonellales</taxon>
        <taxon>Veillonellaceae</taxon>
        <taxon>Megasphaera</taxon>
    </lineage>
</organism>
<evidence type="ECO:0000259" key="7">
    <source>
        <dbReference type="PROSITE" id="PS50850"/>
    </source>
</evidence>
<feature type="transmembrane region" description="Helical" evidence="6">
    <location>
        <begin position="365"/>
        <end position="384"/>
    </location>
</feature>
<keyword evidence="3 6" id="KW-0812">Transmembrane</keyword>
<feature type="transmembrane region" description="Helical" evidence="6">
    <location>
        <begin position="212"/>
        <end position="236"/>
    </location>
</feature>
<feature type="transmembrane region" description="Helical" evidence="6">
    <location>
        <begin position="165"/>
        <end position="191"/>
    </location>
</feature>
<keyword evidence="5 6" id="KW-0472">Membrane</keyword>
<keyword evidence="11" id="KW-1185">Reference proteome</keyword>
<name>D3LUC1_9FIRM</name>
<evidence type="ECO:0000313" key="11">
    <source>
        <dbReference type="Proteomes" id="UP000004018"/>
    </source>
</evidence>
<evidence type="ECO:0000256" key="2">
    <source>
        <dbReference type="ARBA" id="ARBA00022448"/>
    </source>
</evidence>
<feature type="transmembrane region" description="Helical" evidence="6">
    <location>
        <begin position="275"/>
        <end position="292"/>
    </location>
</feature>
<sequence length="401" mass="44194">MAEKSLWNKDFLLDTGINFIVFLIYYLLMVIIAVVAKEQLHATLGQAGLASGIFIVGTLVARLQFGKEIELYGRKRTLYGGTIFYLITTLLYFYMPSLGFMFLVRFLNGLAYGIVSTATNTIVANCIPVSKRGQGINYYGLSTSLAAAIGPFLGMLLMLVANFRIIVGICCVLVLICLIGNFFLHVEEISLTEEEKARMKRVSLENYVEPRVILISFVAFLMGFSYSSVLTFLAAYARTINLVGASTFFFVVYAVVITVTRPMTGVIFDRKGENWVLYPCYIMLAIGMVILAKTTLSWQLLISGVFVGLGYGTFMSNGQAVCIKITPTQRVSVALSTYFVALDLGIGVGPYILGSLHGILAFPQLYIVSAVIAIACFVIYHFGYGHKAARMGVMEKLDVKR</sequence>
<dbReference type="RefSeq" id="WP_007391777.1">
    <property type="nucleotide sequence ID" value="NZ_ADGP01000017.1"/>
</dbReference>
<keyword evidence="4 6" id="KW-1133">Transmembrane helix</keyword>
<dbReference type="SUPFAM" id="SSF103473">
    <property type="entry name" value="MFS general substrate transporter"/>
    <property type="match status" value="1"/>
</dbReference>